<dbReference type="RefSeq" id="WP_166204342.1">
    <property type="nucleotide sequence ID" value="NZ_CP088285.1"/>
</dbReference>
<organism evidence="1">
    <name type="scientific">Bradyrhizobium septentrionale</name>
    <dbReference type="NCBI Taxonomy" id="1404411"/>
    <lineage>
        <taxon>Bacteria</taxon>
        <taxon>Pseudomonadati</taxon>
        <taxon>Pseudomonadota</taxon>
        <taxon>Alphaproteobacteria</taxon>
        <taxon>Hyphomicrobiales</taxon>
        <taxon>Nitrobacteraceae</taxon>
        <taxon>Bradyrhizobium</taxon>
    </lineage>
</organism>
<comment type="caution">
    <text evidence="1">The sequence shown here is derived from an EMBL/GenBank/DDBJ whole genome shotgun (WGS) entry which is preliminary data.</text>
</comment>
<dbReference type="AlphaFoldDB" id="A0A973VZR6"/>
<dbReference type="EMBL" id="JAAOLE020000001">
    <property type="protein sequence ID" value="NVI44918.1"/>
    <property type="molecule type" value="Genomic_DNA"/>
</dbReference>
<evidence type="ECO:0000313" key="1">
    <source>
        <dbReference type="EMBL" id="NVI44918.1"/>
    </source>
</evidence>
<sequence length="110" mass="12018">MNVRAQTLVSAIVLVTVTVPIVRTLTAAPQQAAPACIDSETREIVRGLLLDGINSALKDHTKRLFDVWMKEPHEAPTRQIAGMQNAINAFARSRAAMLTWNPPTCKGDEP</sequence>
<proteinExistence type="predicted"/>
<reference evidence="1" key="1">
    <citation type="submission" date="2020-06" db="EMBL/GenBank/DDBJ databases">
        <title>Whole Genome Sequence of Bradyrhizobium sp. Strain 1S1.</title>
        <authorList>
            <person name="Bromfield E.S.P."/>
            <person name="Cloutier S."/>
        </authorList>
    </citation>
    <scope>NUCLEOTIDE SEQUENCE [LARGE SCALE GENOMIC DNA]</scope>
    <source>
        <strain evidence="1">1S1</strain>
    </source>
</reference>
<gene>
    <name evidence="1" type="ORF">HAP48_018575</name>
</gene>
<name>A0A973VZR6_9BRAD</name>
<protein>
    <submittedName>
        <fullName evidence="1">Uncharacterized protein</fullName>
    </submittedName>
</protein>
<accession>A0A973VZR6</accession>